<dbReference type="CDD" id="cd00028">
    <property type="entry name" value="B_lectin"/>
    <property type="match status" value="1"/>
</dbReference>
<feature type="domain" description="Apple" evidence="10">
    <location>
        <begin position="310"/>
        <end position="403"/>
    </location>
</feature>
<comment type="caution">
    <text evidence="11">The sequence shown here is derived from an EMBL/GenBank/DDBJ whole genome shotgun (WGS) entry which is preliminary data.</text>
</comment>
<reference evidence="12" key="1">
    <citation type="journal article" date="2020" name="Nat. Commun.">
        <title>Genome assembly of wild tea tree DASZ reveals pedigree and selection history of tea varieties.</title>
        <authorList>
            <person name="Zhang W."/>
            <person name="Zhang Y."/>
            <person name="Qiu H."/>
            <person name="Guo Y."/>
            <person name="Wan H."/>
            <person name="Zhang X."/>
            <person name="Scossa F."/>
            <person name="Alseekh S."/>
            <person name="Zhang Q."/>
            <person name="Wang P."/>
            <person name="Xu L."/>
            <person name="Schmidt M.H."/>
            <person name="Jia X."/>
            <person name="Li D."/>
            <person name="Zhu A."/>
            <person name="Guo F."/>
            <person name="Chen W."/>
            <person name="Ni D."/>
            <person name="Usadel B."/>
            <person name="Fernie A.R."/>
            <person name="Wen W."/>
        </authorList>
    </citation>
    <scope>NUCLEOTIDE SEQUENCE [LARGE SCALE GENOMIC DNA]</scope>
    <source>
        <strain evidence="12">cv. G240</strain>
    </source>
</reference>
<reference evidence="11 12" key="2">
    <citation type="submission" date="2020-07" db="EMBL/GenBank/DDBJ databases">
        <title>Genome assembly of wild tea tree DASZ reveals pedigree and selection history of tea varieties.</title>
        <authorList>
            <person name="Zhang W."/>
        </authorList>
    </citation>
    <scope>NUCLEOTIDE SEQUENCE [LARGE SCALE GENOMIC DNA]</scope>
    <source>
        <strain evidence="12">cv. G240</strain>
        <tissue evidence="11">Leaf</tissue>
    </source>
</reference>
<evidence type="ECO:0000256" key="6">
    <source>
        <dbReference type="ARBA" id="ARBA00023157"/>
    </source>
</evidence>
<evidence type="ECO:0000256" key="2">
    <source>
        <dbReference type="ARBA" id="ARBA00022692"/>
    </source>
</evidence>
<dbReference type="Pfam" id="PF00954">
    <property type="entry name" value="S_locus_glycop"/>
    <property type="match status" value="1"/>
</dbReference>
<dbReference type="InterPro" id="IPR000858">
    <property type="entry name" value="S_locus_glycoprot_dom"/>
</dbReference>
<keyword evidence="3" id="KW-0732">Signal</keyword>
<comment type="subcellular location">
    <subcellularLocation>
        <location evidence="1">Membrane</location>
        <topology evidence="1">Single-pass membrane protein</topology>
    </subcellularLocation>
</comment>
<dbReference type="PANTHER" id="PTHR47974:SF3">
    <property type="entry name" value="RECEPTOR-LIKE SERINE_THREONINE-PROTEIN KINASE"/>
    <property type="match status" value="1"/>
</dbReference>
<evidence type="ECO:0000313" key="12">
    <source>
        <dbReference type="Proteomes" id="UP000593564"/>
    </source>
</evidence>
<dbReference type="InterPro" id="IPR036426">
    <property type="entry name" value="Bulb-type_lectin_dom_sf"/>
</dbReference>
<evidence type="ECO:0000259" key="10">
    <source>
        <dbReference type="PROSITE" id="PS50948"/>
    </source>
</evidence>
<proteinExistence type="predicted"/>
<accession>A0A7J7FWA8</accession>
<feature type="domain" description="Bulb-type lectin" evidence="9">
    <location>
        <begin position="1"/>
        <end position="123"/>
    </location>
</feature>
<dbReference type="InterPro" id="IPR003609">
    <property type="entry name" value="Pan_app"/>
</dbReference>
<dbReference type="GO" id="GO:0016020">
    <property type="term" value="C:membrane"/>
    <property type="evidence" value="ECO:0007669"/>
    <property type="project" value="UniProtKB-SubCell"/>
</dbReference>
<dbReference type="Pfam" id="PF01453">
    <property type="entry name" value="B_lectin"/>
    <property type="match status" value="1"/>
</dbReference>
<evidence type="ECO:0000256" key="8">
    <source>
        <dbReference type="SAM" id="Phobius"/>
    </source>
</evidence>
<dbReference type="GO" id="GO:0048544">
    <property type="term" value="P:recognition of pollen"/>
    <property type="evidence" value="ECO:0007669"/>
    <property type="project" value="InterPro"/>
</dbReference>
<dbReference type="PROSITE" id="PS50948">
    <property type="entry name" value="PAN"/>
    <property type="match status" value="1"/>
</dbReference>
<evidence type="ECO:0000313" key="11">
    <source>
        <dbReference type="EMBL" id="KAF5932589.1"/>
    </source>
</evidence>
<keyword evidence="2 8" id="KW-0812">Transmembrane</keyword>
<gene>
    <name evidence="11" type="ORF">HYC85_028760</name>
</gene>
<dbReference type="PROSITE" id="PS50927">
    <property type="entry name" value="BULB_LECTIN"/>
    <property type="match status" value="1"/>
</dbReference>
<dbReference type="SUPFAM" id="SSF51110">
    <property type="entry name" value="alpha-D-mannose-specific plant lectins"/>
    <property type="match status" value="1"/>
</dbReference>
<dbReference type="EMBL" id="JACBKZ010000014">
    <property type="protein sequence ID" value="KAF5932589.1"/>
    <property type="molecule type" value="Genomic_DNA"/>
</dbReference>
<keyword evidence="5 8" id="KW-0472">Membrane</keyword>
<dbReference type="Proteomes" id="UP000593564">
    <property type="component" value="Unassembled WGS sequence"/>
</dbReference>
<keyword evidence="7" id="KW-0325">Glycoprotein</keyword>
<evidence type="ECO:0008006" key="13">
    <source>
        <dbReference type="Google" id="ProtNLM"/>
    </source>
</evidence>
<sequence>MSEGSSLSVEKPDNVLISPNGVFSAGFYSVGFNSYCFAIWYREPLHDGSHTTVWIANRDQPINGRLSKFTLLKNGNLILTDAGRLNVWATNTESIPSVQLLLNDTGNLFLLTSEGLILWQSFQSPTDTLLSYQPLTRNTKLVSSRSRTNYSSSFYKLFFDDQNVLSLAYDGPEASSMYWPDPWLKCWETGRSSYNNSRIAVFNSSGHFKSTDDFQFTAADSGIGIQRRLTMDHDGNIRMYSLDEKHKIWNVTWQAKSQPCKIHGICGPNSLCTYVPHEKSGRRCSCIPGYKIKNETDQSLGCEPDFSLSCNDSEIGFLHLPHVEFYGYDDNKICENYTYKRCANECLQSCNCYGFQYKFNLDSGFYNCYHKTLLFNGHRSPSFQDYMYIKLPNASIPFYENQVQGFNSNCSHPLSLQLDRSYKKPKENGTLQFMVWFASVIGGVEFICICFVMAQKFFKKK</sequence>
<feature type="transmembrane region" description="Helical" evidence="8">
    <location>
        <begin position="433"/>
        <end position="454"/>
    </location>
</feature>
<dbReference type="InterPro" id="IPR001480">
    <property type="entry name" value="Bulb-type_lectin_dom"/>
</dbReference>
<dbReference type="Gene3D" id="2.90.10.10">
    <property type="entry name" value="Bulb-type lectin domain"/>
    <property type="match status" value="2"/>
</dbReference>
<keyword evidence="12" id="KW-1185">Reference proteome</keyword>
<dbReference type="AlphaFoldDB" id="A0A7J7FWA8"/>
<dbReference type="SMART" id="SM00108">
    <property type="entry name" value="B_lectin"/>
    <property type="match status" value="1"/>
</dbReference>
<organism evidence="11 12">
    <name type="scientific">Camellia sinensis</name>
    <name type="common">Tea plant</name>
    <name type="synonym">Thea sinensis</name>
    <dbReference type="NCBI Taxonomy" id="4442"/>
    <lineage>
        <taxon>Eukaryota</taxon>
        <taxon>Viridiplantae</taxon>
        <taxon>Streptophyta</taxon>
        <taxon>Embryophyta</taxon>
        <taxon>Tracheophyta</taxon>
        <taxon>Spermatophyta</taxon>
        <taxon>Magnoliopsida</taxon>
        <taxon>eudicotyledons</taxon>
        <taxon>Gunneridae</taxon>
        <taxon>Pentapetalae</taxon>
        <taxon>asterids</taxon>
        <taxon>Ericales</taxon>
        <taxon>Theaceae</taxon>
        <taxon>Camellia</taxon>
    </lineage>
</organism>
<dbReference type="PANTHER" id="PTHR47974">
    <property type="entry name" value="OS07G0415500 PROTEIN"/>
    <property type="match status" value="1"/>
</dbReference>
<protein>
    <recommendedName>
        <fullName evidence="13">Bulb-type lectin domain-containing protein</fullName>
    </recommendedName>
</protein>
<name>A0A7J7FWA8_CAMSI</name>
<keyword evidence="4 8" id="KW-1133">Transmembrane helix</keyword>
<evidence type="ECO:0000256" key="5">
    <source>
        <dbReference type="ARBA" id="ARBA00023136"/>
    </source>
</evidence>
<evidence type="ECO:0000256" key="1">
    <source>
        <dbReference type="ARBA" id="ARBA00004167"/>
    </source>
</evidence>
<evidence type="ECO:0000256" key="7">
    <source>
        <dbReference type="ARBA" id="ARBA00023180"/>
    </source>
</evidence>
<keyword evidence="6" id="KW-1015">Disulfide bond</keyword>
<evidence type="ECO:0000259" key="9">
    <source>
        <dbReference type="PROSITE" id="PS50927"/>
    </source>
</evidence>
<evidence type="ECO:0000256" key="4">
    <source>
        <dbReference type="ARBA" id="ARBA00022989"/>
    </source>
</evidence>
<evidence type="ECO:0000256" key="3">
    <source>
        <dbReference type="ARBA" id="ARBA00022729"/>
    </source>
</evidence>
<dbReference type="Pfam" id="PF08276">
    <property type="entry name" value="PAN_2"/>
    <property type="match status" value="1"/>
</dbReference>